<evidence type="ECO:0000313" key="4">
    <source>
        <dbReference type="Proteomes" id="UP000288758"/>
    </source>
</evidence>
<dbReference type="Pfam" id="PF13453">
    <property type="entry name" value="Zn_ribbon_TFIIB"/>
    <property type="match status" value="2"/>
</dbReference>
<protein>
    <recommendedName>
        <fullName evidence="2">Transcription factor zinc-finger domain-containing protein</fullName>
    </recommendedName>
</protein>
<feature type="domain" description="Transcription factor zinc-finger" evidence="2">
    <location>
        <begin position="89"/>
        <end position="126"/>
    </location>
</feature>
<evidence type="ECO:0000259" key="2">
    <source>
        <dbReference type="Pfam" id="PF13453"/>
    </source>
</evidence>
<feature type="region of interest" description="Disordered" evidence="1">
    <location>
        <begin position="148"/>
        <end position="170"/>
    </location>
</feature>
<dbReference type="EMBL" id="CP034669">
    <property type="protein sequence ID" value="QAT85570.1"/>
    <property type="molecule type" value="Genomic_DNA"/>
</dbReference>
<gene>
    <name evidence="3" type="ORF">EJ065_4010</name>
</gene>
<dbReference type="InterPro" id="IPR027392">
    <property type="entry name" value="TF_Znf"/>
</dbReference>
<name>A0A410RUJ0_CORCK</name>
<dbReference type="Proteomes" id="UP000288758">
    <property type="component" value="Chromosome"/>
</dbReference>
<dbReference type="AlphaFoldDB" id="A0A410RUJ0"/>
<accession>A0A410RUJ0</accession>
<proteinExistence type="predicted"/>
<organism evidence="3 4">
    <name type="scientific">Corallococcus coralloides</name>
    <name type="common">Myxococcus coralloides</name>
    <dbReference type="NCBI Taxonomy" id="184914"/>
    <lineage>
        <taxon>Bacteria</taxon>
        <taxon>Pseudomonadati</taxon>
        <taxon>Myxococcota</taxon>
        <taxon>Myxococcia</taxon>
        <taxon>Myxococcales</taxon>
        <taxon>Cystobacterineae</taxon>
        <taxon>Myxococcaceae</taxon>
        <taxon>Corallococcus</taxon>
    </lineage>
</organism>
<feature type="domain" description="Transcription factor zinc-finger" evidence="2">
    <location>
        <begin position="8"/>
        <end position="44"/>
    </location>
</feature>
<sequence>MRGMARSCPVCPSQPMNVVQASDVEIDVCPRCHGLYFDRGELERFPDRPSLKPLLTAARQAASRCRTGGHLIPRANAVCATCHGEPLGCPGCGARLAMVNARACNVDLCTHCGGTWLDAGKFEALENAVVTPPKAQPAASKGWEVAAATDGGADPWKGPGSTAALPPSDSPTGGLGVLSPLACVHCGIQVSVSQAFAFNGDLYCREHRPKGAVSGNSLPKDKDPSNYSNLEDASDGIDLVDLVVWLFRRLRH</sequence>
<reference evidence="3 4" key="1">
    <citation type="submission" date="2018-12" db="EMBL/GenBank/DDBJ databases">
        <title>Complete Genome Sequence of the Corallopyronin A producing Myxobacterium Corallococcus coralloides B035.</title>
        <authorList>
            <person name="Bouhired S.M."/>
            <person name="Rupp O."/>
            <person name="Blom J."/>
            <person name="Schaeberle T.F."/>
            <person name="Kehraus S."/>
            <person name="Schiefer A."/>
            <person name="Pfarr K."/>
            <person name="Goesmann A."/>
            <person name="Hoerauf A."/>
            <person name="Koenig G.M."/>
        </authorList>
    </citation>
    <scope>NUCLEOTIDE SEQUENCE [LARGE SCALE GENOMIC DNA]</scope>
    <source>
        <strain evidence="3 4">B035</strain>
    </source>
</reference>
<evidence type="ECO:0000256" key="1">
    <source>
        <dbReference type="SAM" id="MobiDB-lite"/>
    </source>
</evidence>
<evidence type="ECO:0000313" key="3">
    <source>
        <dbReference type="EMBL" id="QAT85570.1"/>
    </source>
</evidence>